<organism evidence="7 8">
    <name type="scientific">Bacterioplanes sanyensis</name>
    <dbReference type="NCBI Taxonomy" id="1249553"/>
    <lineage>
        <taxon>Bacteria</taxon>
        <taxon>Pseudomonadati</taxon>
        <taxon>Pseudomonadota</taxon>
        <taxon>Gammaproteobacteria</taxon>
        <taxon>Oceanospirillales</taxon>
        <taxon>Oceanospirillaceae</taxon>
        <taxon>Bacterioplanes</taxon>
    </lineage>
</organism>
<proteinExistence type="predicted"/>
<feature type="transmembrane region" description="Helical" evidence="5">
    <location>
        <begin position="74"/>
        <end position="92"/>
    </location>
</feature>
<keyword evidence="4" id="KW-0175">Coiled coil</keyword>
<dbReference type="InterPro" id="IPR000160">
    <property type="entry name" value="GGDEF_dom"/>
</dbReference>
<dbReference type="PANTHER" id="PTHR45138:SF9">
    <property type="entry name" value="DIGUANYLATE CYCLASE DGCM-RELATED"/>
    <property type="match status" value="1"/>
</dbReference>
<dbReference type="GO" id="GO:0052621">
    <property type="term" value="F:diguanylate cyclase activity"/>
    <property type="evidence" value="ECO:0007669"/>
    <property type="project" value="UniProtKB-EC"/>
</dbReference>
<comment type="catalytic activity">
    <reaction evidence="3">
        <text>2 GTP = 3',3'-c-di-GMP + 2 diphosphate</text>
        <dbReference type="Rhea" id="RHEA:24898"/>
        <dbReference type="ChEBI" id="CHEBI:33019"/>
        <dbReference type="ChEBI" id="CHEBI:37565"/>
        <dbReference type="ChEBI" id="CHEBI:58805"/>
        <dbReference type="EC" id="2.7.7.65"/>
    </reaction>
</comment>
<dbReference type="KEGG" id="bsan:CHH28_18585"/>
<feature type="coiled-coil region" evidence="4">
    <location>
        <begin position="199"/>
        <end position="229"/>
    </location>
</feature>
<dbReference type="InterPro" id="IPR043128">
    <property type="entry name" value="Rev_trsase/Diguanyl_cyclase"/>
</dbReference>
<evidence type="ECO:0000313" key="8">
    <source>
        <dbReference type="Proteomes" id="UP000202440"/>
    </source>
</evidence>
<reference evidence="7 8" key="1">
    <citation type="submission" date="2017-07" db="EMBL/GenBank/DDBJ databases">
        <title>Annotated genome sequence of Bacterioplanes sanyensis isolated from Red Sea.</title>
        <authorList>
            <person name="Rehman Z.U."/>
        </authorList>
    </citation>
    <scope>NUCLEOTIDE SEQUENCE [LARGE SCALE GENOMIC DNA]</scope>
    <source>
        <strain evidence="7 8">NV9</strain>
    </source>
</reference>
<feature type="transmembrane region" description="Helical" evidence="5">
    <location>
        <begin position="44"/>
        <end position="62"/>
    </location>
</feature>
<protein>
    <recommendedName>
        <fullName evidence="2">diguanylate cyclase</fullName>
        <ecNumber evidence="2">2.7.7.65</ecNumber>
    </recommendedName>
</protein>
<comment type="cofactor">
    <cofactor evidence="1">
        <name>Mg(2+)</name>
        <dbReference type="ChEBI" id="CHEBI:18420"/>
    </cofactor>
</comment>
<dbReference type="Pfam" id="PF00990">
    <property type="entry name" value="GGDEF"/>
    <property type="match status" value="1"/>
</dbReference>
<feature type="transmembrane region" description="Helical" evidence="5">
    <location>
        <begin position="182"/>
        <end position="202"/>
    </location>
</feature>
<dbReference type="InterPro" id="IPR029787">
    <property type="entry name" value="Nucleotide_cyclase"/>
</dbReference>
<keyword evidence="8" id="KW-1185">Reference proteome</keyword>
<accession>A0A222FP34</accession>
<dbReference type="Gene3D" id="3.30.70.270">
    <property type="match status" value="1"/>
</dbReference>
<dbReference type="SUPFAM" id="SSF55073">
    <property type="entry name" value="Nucleotide cyclase"/>
    <property type="match status" value="1"/>
</dbReference>
<dbReference type="EC" id="2.7.7.65" evidence="2"/>
<feature type="transmembrane region" description="Helical" evidence="5">
    <location>
        <begin position="150"/>
        <end position="170"/>
    </location>
</feature>
<dbReference type="NCBIfam" id="TIGR00254">
    <property type="entry name" value="GGDEF"/>
    <property type="match status" value="1"/>
</dbReference>
<dbReference type="EMBL" id="CP022530">
    <property type="protein sequence ID" value="ASP40550.1"/>
    <property type="molecule type" value="Genomic_DNA"/>
</dbReference>
<dbReference type="InterPro" id="IPR050469">
    <property type="entry name" value="Diguanylate_Cyclase"/>
</dbReference>
<evidence type="ECO:0000256" key="5">
    <source>
        <dbReference type="SAM" id="Phobius"/>
    </source>
</evidence>
<feature type="domain" description="GGDEF" evidence="6">
    <location>
        <begin position="257"/>
        <end position="387"/>
    </location>
</feature>
<dbReference type="CDD" id="cd01949">
    <property type="entry name" value="GGDEF"/>
    <property type="match status" value="1"/>
</dbReference>
<evidence type="ECO:0000256" key="3">
    <source>
        <dbReference type="ARBA" id="ARBA00034247"/>
    </source>
</evidence>
<dbReference type="PANTHER" id="PTHR45138">
    <property type="entry name" value="REGULATORY COMPONENTS OF SENSORY TRANSDUCTION SYSTEM"/>
    <property type="match status" value="1"/>
</dbReference>
<sequence>MTTGHCQLCVHGHSGDGLAQYNGRKTYKDGSVQQLQRDILRRHWYAAVWALSYTILLCLGHYLDLSQLTDVQLWRLVAGYWLLQVALLAMVASGYSRRYKDPSLTIPFMLLSIAFLSLFLWMAPAMRPLLVLGYVTVLPFGMFQLTWRGFLAVTLVTVACYGSVLALLQGSGRDFWQADLEWLLAVAFAASLFCFVVVAREFTQLRDAHRNKNRELRQALARIEELAVTDELTGLYNRRYLLRGMEKHAALADREGLSFVAVFIDIDHFKHINDSHGHSIGDQVLAELAMVLRRSVREADMASRYGGEEFVLLLSGVDLVEAAPVLERIRQVIIDGAFSEQQLPLTVSMGVAQFRVGECVEKLLARADHLLYEAKRRGRNRIEMEALAAINAAHQSS</sequence>
<evidence type="ECO:0000313" key="7">
    <source>
        <dbReference type="EMBL" id="ASP40550.1"/>
    </source>
</evidence>
<keyword evidence="5" id="KW-0472">Membrane</keyword>
<keyword evidence="5" id="KW-1133">Transmembrane helix</keyword>
<dbReference type="PROSITE" id="PS50887">
    <property type="entry name" value="GGDEF"/>
    <property type="match status" value="1"/>
</dbReference>
<evidence type="ECO:0000256" key="4">
    <source>
        <dbReference type="SAM" id="Coils"/>
    </source>
</evidence>
<dbReference type="SMART" id="SM00267">
    <property type="entry name" value="GGDEF"/>
    <property type="match status" value="1"/>
</dbReference>
<evidence type="ECO:0000256" key="2">
    <source>
        <dbReference type="ARBA" id="ARBA00012528"/>
    </source>
</evidence>
<keyword evidence="5" id="KW-0812">Transmembrane</keyword>
<dbReference type="FunFam" id="3.30.70.270:FF:000001">
    <property type="entry name" value="Diguanylate cyclase domain protein"/>
    <property type="match status" value="1"/>
</dbReference>
<dbReference type="Proteomes" id="UP000202440">
    <property type="component" value="Chromosome"/>
</dbReference>
<gene>
    <name evidence="7" type="ORF">CHH28_18585</name>
</gene>
<evidence type="ECO:0000256" key="1">
    <source>
        <dbReference type="ARBA" id="ARBA00001946"/>
    </source>
</evidence>
<name>A0A222FP34_9GAMM</name>
<evidence type="ECO:0000259" key="6">
    <source>
        <dbReference type="PROSITE" id="PS50887"/>
    </source>
</evidence>
<dbReference type="AlphaFoldDB" id="A0A222FP34"/>
<feature type="transmembrane region" description="Helical" evidence="5">
    <location>
        <begin position="104"/>
        <end position="123"/>
    </location>
</feature>